<dbReference type="GO" id="GO:1904680">
    <property type="term" value="F:peptide transmembrane transporter activity"/>
    <property type="evidence" value="ECO:0007669"/>
    <property type="project" value="TreeGrafter"/>
</dbReference>
<dbReference type="GO" id="GO:0015833">
    <property type="term" value="P:peptide transport"/>
    <property type="evidence" value="ECO:0007669"/>
    <property type="project" value="TreeGrafter"/>
</dbReference>
<keyword evidence="2" id="KW-0813">Transport</keyword>
<dbReference type="PANTHER" id="PTHR30290:SF9">
    <property type="entry name" value="OLIGOPEPTIDE-BINDING PROTEIN APPA"/>
    <property type="match status" value="1"/>
</dbReference>
<evidence type="ECO:0000256" key="2">
    <source>
        <dbReference type="ARBA" id="ARBA00022448"/>
    </source>
</evidence>
<dbReference type="PANTHER" id="PTHR30290">
    <property type="entry name" value="PERIPLASMIC BINDING COMPONENT OF ABC TRANSPORTER"/>
    <property type="match status" value="1"/>
</dbReference>
<dbReference type="RefSeq" id="WP_099149500.1">
    <property type="nucleotide sequence ID" value="NZ_PDUD01000011.1"/>
</dbReference>
<dbReference type="InterPro" id="IPR039424">
    <property type="entry name" value="SBP_5"/>
</dbReference>
<dbReference type="SUPFAM" id="SSF53850">
    <property type="entry name" value="Periplasmic binding protein-like II"/>
    <property type="match status" value="1"/>
</dbReference>
<evidence type="ECO:0000313" key="6">
    <source>
        <dbReference type="Proteomes" id="UP000223913"/>
    </source>
</evidence>
<protein>
    <recommendedName>
        <fullName evidence="4">Solute-binding protein family 5 domain-containing protein</fullName>
    </recommendedName>
</protein>
<dbReference type="PIRSF" id="PIRSF002741">
    <property type="entry name" value="MppA"/>
    <property type="match status" value="1"/>
</dbReference>
<gene>
    <name evidence="5" type="ORF">CRP01_08035</name>
</gene>
<keyword evidence="3" id="KW-0732">Signal</keyword>
<dbReference type="OrthoDB" id="9772924at2"/>
<sequence length="583" mass="65563">MRSDTPYGRLLLTFGLLLALVSCNNDSTVADDSCQRTGNELIIRQQVEPDRLNPLLTSSGYANQINQLIFLTLETLDPENLELAPMLIKQRPAVETTESGGMRFTFDILEEASWDDGSPITAHDYVFTVKTSLHPGLNADRYRPYIGIISSIDIDPDNPKHFTVTTRDQDQLGEEFVSNVLMIMPEYHYDPNGLLRDIPLEAFADEAQLKAHTTALEDFAAQFSDQRLSREADGVIGGGPYRLESWETGQRVNLVKKDNWWGEDLVDDYPALDAYPDRISFQLVADGATAVAVVQGEEIDMVPELDVESFVRLENDSLVQACYNMESFPQLVRSFLSLNTRSPKLADKRVRRAIALSIDVEEVIRDLYQGFGDRINGPVPPSVAFANKKLALLDYDPEQAKNLLTEAGWEDTNGNGTVDKTINGTLTEMELSFEIPAGRESTQQLGLLLKEQMQAAGIGLEIEPGDWNEIMGRHRSGDFEIVPMGRTFPSPTVWNPRQNYHSQGDNRTGFGNAETDALIDRILTTFDERERYDLYRELQGIIYEEQPEIFLFAPRARIAIHKRFETPLIPIAPGFLPNLVKLK</sequence>
<dbReference type="GO" id="GO:0030288">
    <property type="term" value="C:outer membrane-bounded periplasmic space"/>
    <property type="evidence" value="ECO:0007669"/>
    <property type="project" value="UniProtKB-ARBA"/>
</dbReference>
<dbReference type="AlphaFoldDB" id="A0A2D0NFA3"/>
<evidence type="ECO:0000256" key="3">
    <source>
        <dbReference type="ARBA" id="ARBA00022729"/>
    </source>
</evidence>
<evidence type="ECO:0000256" key="1">
    <source>
        <dbReference type="ARBA" id="ARBA00005695"/>
    </source>
</evidence>
<dbReference type="Pfam" id="PF00496">
    <property type="entry name" value="SBP_bac_5"/>
    <property type="match status" value="1"/>
</dbReference>
<evidence type="ECO:0000259" key="4">
    <source>
        <dbReference type="Pfam" id="PF00496"/>
    </source>
</evidence>
<dbReference type="PROSITE" id="PS51257">
    <property type="entry name" value="PROKAR_LIPOPROTEIN"/>
    <property type="match status" value="1"/>
</dbReference>
<keyword evidence="6" id="KW-1185">Reference proteome</keyword>
<proteinExistence type="inferred from homology"/>
<dbReference type="Gene3D" id="3.10.105.10">
    <property type="entry name" value="Dipeptide-binding Protein, Domain 3"/>
    <property type="match status" value="1"/>
</dbReference>
<dbReference type="InterPro" id="IPR000914">
    <property type="entry name" value="SBP_5_dom"/>
</dbReference>
<dbReference type="EMBL" id="PDUD01000011">
    <property type="protein sequence ID" value="PHN07165.1"/>
    <property type="molecule type" value="Genomic_DNA"/>
</dbReference>
<comment type="caution">
    <text evidence="5">The sequence shown here is derived from an EMBL/GenBank/DDBJ whole genome shotgun (WGS) entry which is preliminary data.</text>
</comment>
<comment type="similarity">
    <text evidence="1">Belongs to the bacterial solute-binding protein 5 family.</text>
</comment>
<dbReference type="Proteomes" id="UP000223913">
    <property type="component" value="Unassembled WGS sequence"/>
</dbReference>
<dbReference type="InterPro" id="IPR030678">
    <property type="entry name" value="Peptide/Ni-bd"/>
</dbReference>
<organism evidence="5 6">
    <name type="scientific">Flavilitoribacter nigricans (strain ATCC 23147 / DSM 23189 / NBRC 102662 / NCIMB 1420 / SS-2)</name>
    <name type="common">Lewinella nigricans</name>
    <dbReference type="NCBI Taxonomy" id="1122177"/>
    <lineage>
        <taxon>Bacteria</taxon>
        <taxon>Pseudomonadati</taxon>
        <taxon>Bacteroidota</taxon>
        <taxon>Saprospiria</taxon>
        <taxon>Saprospirales</taxon>
        <taxon>Lewinellaceae</taxon>
        <taxon>Flavilitoribacter</taxon>
    </lineage>
</organism>
<name>A0A2D0NFA3_FLAN2</name>
<dbReference type="GO" id="GO:0043190">
    <property type="term" value="C:ATP-binding cassette (ABC) transporter complex"/>
    <property type="evidence" value="ECO:0007669"/>
    <property type="project" value="InterPro"/>
</dbReference>
<accession>A0A2D0NFA3</accession>
<dbReference type="Gene3D" id="3.40.190.10">
    <property type="entry name" value="Periplasmic binding protein-like II"/>
    <property type="match status" value="1"/>
</dbReference>
<feature type="domain" description="Solute-binding protein family 5" evidence="4">
    <location>
        <begin position="96"/>
        <end position="504"/>
    </location>
</feature>
<reference evidence="5 6" key="1">
    <citation type="submission" date="2017-10" db="EMBL/GenBank/DDBJ databases">
        <title>The draft genome sequence of Lewinella nigricans NBRC 102662.</title>
        <authorList>
            <person name="Wang K."/>
        </authorList>
    </citation>
    <scope>NUCLEOTIDE SEQUENCE [LARGE SCALE GENOMIC DNA]</scope>
    <source>
        <strain evidence="5 6">NBRC 102662</strain>
    </source>
</reference>
<evidence type="ECO:0000313" key="5">
    <source>
        <dbReference type="EMBL" id="PHN07165.1"/>
    </source>
</evidence>